<evidence type="ECO:0000256" key="2">
    <source>
        <dbReference type="ARBA" id="ARBA00010333"/>
    </source>
</evidence>
<dbReference type="SMART" id="SM00062">
    <property type="entry name" value="PBPb"/>
    <property type="match status" value="1"/>
</dbReference>
<reference evidence="8 9" key="1">
    <citation type="submission" date="2019-08" db="EMBL/GenBank/DDBJ databases">
        <title>In-depth cultivation of the pig gut microbiome towards novel bacterial diversity and tailored functional studies.</title>
        <authorList>
            <person name="Wylensek D."/>
            <person name="Hitch T.C.A."/>
            <person name="Clavel T."/>
        </authorList>
    </citation>
    <scope>NUCLEOTIDE SEQUENCE [LARGE SCALE GENOMIC DNA]</scope>
    <source>
        <strain evidence="8 9">SM-530-WT-4B</strain>
    </source>
</reference>
<name>A0A6L5YAK2_9BACT</name>
<feature type="domain" description="Solute-binding protein family 3/N-terminal" evidence="6">
    <location>
        <begin position="29"/>
        <end position="249"/>
    </location>
</feature>
<evidence type="ECO:0000259" key="6">
    <source>
        <dbReference type="SMART" id="SM00062"/>
    </source>
</evidence>
<dbReference type="PROSITE" id="PS01039">
    <property type="entry name" value="SBP_BACTERIAL_3"/>
    <property type="match status" value="1"/>
</dbReference>
<proteinExistence type="inferred from homology"/>
<feature type="chain" id="PRO_5026710071" evidence="5">
    <location>
        <begin position="22"/>
        <end position="249"/>
    </location>
</feature>
<dbReference type="Pfam" id="PF00497">
    <property type="entry name" value="SBP_bac_3"/>
    <property type="match status" value="1"/>
</dbReference>
<evidence type="ECO:0000256" key="1">
    <source>
        <dbReference type="ARBA" id="ARBA00004196"/>
    </source>
</evidence>
<dbReference type="Proteomes" id="UP000473699">
    <property type="component" value="Unassembled WGS sequence"/>
</dbReference>
<evidence type="ECO:0000256" key="3">
    <source>
        <dbReference type="ARBA" id="ARBA00022729"/>
    </source>
</evidence>
<dbReference type="EMBL" id="VUNH01000001">
    <property type="protein sequence ID" value="MST54507.1"/>
    <property type="molecule type" value="Genomic_DNA"/>
</dbReference>
<sequence>MFKRIAALSALFALAASAAFAASALDKDTLVAATESTYPPYESRNEKGELVGFDIELTETVAKKLGKKVEWLDMPFDSLIPALMSGKVDLVAAGMSATPERAKRVNFSAPYEISFSAFVTGVENPPKDTDELAGKVVAVQIGTVQENFARSLGNVEVKTFQKFDDCVREVVLGRAAATLMDIPVAKQYVQAKDFAGKVTVAFNKQITGADKAIAMPKQDEALTAAVNGVIEEMDKSGELAALRDKWFKE</sequence>
<dbReference type="GO" id="GO:0015276">
    <property type="term" value="F:ligand-gated monoatomic ion channel activity"/>
    <property type="evidence" value="ECO:0007669"/>
    <property type="project" value="InterPro"/>
</dbReference>
<evidence type="ECO:0000256" key="4">
    <source>
        <dbReference type="RuleBase" id="RU003744"/>
    </source>
</evidence>
<comment type="caution">
    <text evidence="8">The sequence shown here is derived from an EMBL/GenBank/DDBJ whole genome shotgun (WGS) entry which is preliminary data.</text>
</comment>
<dbReference type="GO" id="GO:0030313">
    <property type="term" value="C:cell envelope"/>
    <property type="evidence" value="ECO:0007669"/>
    <property type="project" value="UniProtKB-SubCell"/>
</dbReference>
<comment type="subcellular location">
    <subcellularLocation>
        <location evidence="1">Cell envelope</location>
    </subcellularLocation>
</comment>
<protein>
    <submittedName>
        <fullName evidence="8">Transporter substrate-binding domain-containing protein</fullName>
    </submittedName>
</protein>
<dbReference type="InterPro" id="IPR001638">
    <property type="entry name" value="Solute-binding_3/MltF_N"/>
</dbReference>
<dbReference type="PANTHER" id="PTHR35936:SF17">
    <property type="entry name" value="ARGININE-BINDING EXTRACELLULAR PROTEIN ARTP"/>
    <property type="match status" value="1"/>
</dbReference>
<keyword evidence="9" id="KW-1185">Reference proteome</keyword>
<dbReference type="CDD" id="cd00999">
    <property type="entry name" value="PBP2_ArtJ"/>
    <property type="match status" value="1"/>
</dbReference>
<gene>
    <name evidence="8" type="ORF">FYJ74_00345</name>
</gene>
<dbReference type="InterPro" id="IPR001320">
    <property type="entry name" value="Iontro_rcpt_C"/>
</dbReference>
<evidence type="ECO:0000313" key="8">
    <source>
        <dbReference type="EMBL" id="MST54507.1"/>
    </source>
</evidence>
<dbReference type="RefSeq" id="WP_154527650.1">
    <property type="nucleotide sequence ID" value="NZ_JAXDZJ010000072.1"/>
</dbReference>
<accession>A0A6L5YAK2</accession>
<dbReference type="GO" id="GO:0016020">
    <property type="term" value="C:membrane"/>
    <property type="evidence" value="ECO:0007669"/>
    <property type="project" value="InterPro"/>
</dbReference>
<dbReference type="SUPFAM" id="SSF53850">
    <property type="entry name" value="Periplasmic binding protein-like II"/>
    <property type="match status" value="1"/>
</dbReference>
<dbReference type="InterPro" id="IPR037297">
    <property type="entry name" value="ArtJ_PBP2"/>
</dbReference>
<keyword evidence="3 5" id="KW-0732">Signal</keyword>
<dbReference type="AlphaFoldDB" id="A0A6L5YAK2"/>
<feature type="domain" description="Ionotropic glutamate receptor C-terminal" evidence="7">
    <location>
        <begin position="29"/>
        <end position="249"/>
    </location>
</feature>
<dbReference type="Gene3D" id="3.40.190.10">
    <property type="entry name" value="Periplasmic binding protein-like II"/>
    <property type="match status" value="2"/>
</dbReference>
<dbReference type="InterPro" id="IPR018313">
    <property type="entry name" value="SBP_3_CS"/>
</dbReference>
<dbReference type="SMART" id="SM00079">
    <property type="entry name" value="PBPe"/>
    <property type="match status" value="1"/>
</dbReference>
<organism evidence="8 9">
    <name type="scientific">Pyramidobacter porci</name>
    <dbReference type="NCBI Taxonomy" id="2605789"/>
    <lineage>
        <taxon>Bacteria</taxon>
        <taxon>Thermotogati</taxon>
        <taxon>Synergistota</taxon>
        <taxon>Synergistia</taxon>
        <taxon>Synergistales</taxon>
        <taxon>Dethiosulfovibrionaceae</taxon>
        <taxon>Pyramidobacter</taxon>
    </lineage>
</organism>
<feature type="signal peptide" evidence="5">
    <location>
        <begin position="1"/>
        <end position="21"/>
    </location>
</feature>
<evidence type="ECO:0000313" key="9">
    <source>
        <dbReference type="Proteomes" id="UP000473699"/>
    </source>
</evidence>
<evidence type="ECO:0000259" key="7">
    <source>
        <dbReference type="SMART" id="SM00079"/>
    </source>
</evidence>
<dbReference type="PANTHER" id="PTHR35936">
    <property type="entry name" value="MEMBRANE-BOUND LYTIC MUREIN TRANSGLYCOSYLASE F"/>
    <property type="match status" value="1"/>
</dbReference>
<comment type="similarity">
    <text evidence="2 4">Belongs to the bacterial solute-binding protein 3 family.</text>
</comment>
<evidence type="ECO:0000256" key="5">
    <source>
        <dbReference type="SAM" id="SignalP"/>
    </source>
</evidence>